<accession>A0A392PQX3</accession>
<organism evidence="2 3">
    <name type="scientific">Trifolium medium</name>
    <dbReference type="NCBI Taxonomy" id="97028"/>
    <lineage>
        <taxon>Eukaryota</taxon>
        <taxon>Viridiplantae</taxon>
        <taxon>Streptophyta</taxon>
        <taxon>Embryophyta</taxon>
        <taxon>Tracheophyta</taxon>
        <taxon>Spermatophyta</taxon>
        <taxon>Magnoliopsida</taxon>
        <taxon>eudicotyledons</taxon>
        <taxon>Gunneridae</taxon>
        <taxon>Pentapetalae</taxon>
        <taxon>rosids</taxon>
        <taxon>fabids</taxon>
        <taxon>Fabales</taxon>
        <taxon>Fabaceae</taxon>
        <taxon>Papilionoideae</taxon>
        <taxon>50 kb inversion clade</taxon>
        <taxon>NPAAA clade</taxon>
        <taxon>Hologalegina</taxon>
        <taxon>IRL clade</taxon>
        <taxon>Trifolieae</taxon>
        <taxon>Trifolium</taxon>
    </lineage>
</organism>
<evidence type="ECO:0000313" key="2">
    <source>
        <dbReference type="EMBL" id="MCI13899.1"/>
    </source>
</evidence>
<dbReference type="EMBL" id="LXQA010090095">
    <property type="protein sequence ID" value="MCI13899.1"/>
    <property type="molecule type" value="Genomic_DNA"/>
</dbReference>
<keyword evidence="3" id="KW-1185">Reference proteome</keyword>
<gene>
    <name evidence="2" type="ORF">A2U01_0035021</name>
</gene>
<sequence length="61" mass="6747">LTEEKTEQFPTAFDPTGREPHAPDSRPPVRAFSFDSMANSPPQSPRRSISPILFGPQVLIP</sequence>
<protein>
    <submittedName>
        <fullName evidence="2">SNF1-related protein kinase regulatory subunit beta-1-like</fullName>
    </submittedName>
</protein>
<feature type="region of interest" description="Disordered" evidence="1">
    <location>
        <begin position="1"/>
        <end position="61"/>
    </location>
</feature>
<reference evidence="2 3" key="1">
    <citation type="journal article" date="2018" name="Front. Plant Sci.">
        <title>Red Clover (Trifolium pratense) and Zigzag Clover (T. medium) - A Picture of Genomic Similarities and Differences.</title>
        <authorList>
            <person name="Dluhosova J."/>
            <person name="Istvanek J."/>
            <person name="Nedelnik J."/>
            <person name="Repkova J."/>
        </authorList>
    </citation>
    <scope>NUCLEOTIDE SEQUENCE [LARGE SCALE GENOMIC DNA]</scope>
    <source>
        <strain evidence="3">cv. 10/8</strain>
        <tissue evidence="2">Leaf</tissue>
    </source>
</reference>
<dbReference type="AlphaFoldDB" id="A0A392PQX3"/>
<dbReference type="Proteomes" id="UP000265520">
    <property type="component" value="Unassembled WGS sequence"/>
</dbReference>
<feature type="non-terminal residue" evidence="2">
    <location>
        <position position="1"/>
    </location>
</feature>
<comment type="caution">
    <text evidence="2">The sequence shown here is derived from an EMBL/GenBank/DDBJ whole genome shotgun (WGS) entry which is preliminary data.</text>
</comment>
<name>A0A392PQX3_9FABA</name>
<evidence type="ECO:0000256" key="1">
    <source>
        <dbReference type="SAM" id="MobiDB-lite"/>
    </source>
</evidence>
<evidence type="ECO:0000313" key="3">
    <source>
        <dbReference type="Proteomes" id="UP000265520"/>
    </source>
</evidence>
<proteinExistence type="predicted"/>